<comment type="caution">
    <text evidence="2">The sequence shown here is derived from an EMBL/GenBank/DDBJ whole genome shotgun (WGS) entry which is preliminary data.</text>
</comment>
<evidence type="ECO:0000313" key="3">
    <source>
        <dbReference type="Proteomes" id="UP000326924"/>
    </source>
</evidence>
<dbReference type="InParanoid" id="A0A5J5F393"/>
<keyword evidence="3" id="KW-1185">Reference proteome</keyword>
<dbReference type="AlphaFoldDB" id="A0A5J5F393"/>
<evidence type="ECO:0000313" key="2">
    <source>
        <dbReference type="EMBL" id="KAA8910316.1"/>
    </source>
</evidence>
<proteinExistence type="predicted"/>
<reference evidence="2 3" key="1">
    <citation type="submission" date="2019-09" db="EMBL/GenBank/DDBJ databases">
        <title>Draft genome of the ectomycorrhizal ascomycete Sphaerosporella brunnea.</title>
        <authorList>
            <consortium name="DOE Joint Genome Institute"/>
            <person name="Benucci G.M."/>
            <person name="Marozzi G."/>
            <person name="Antonielli L."/>
            <person name="Sanchez S."/>
            <person name="Marco P."/>
            <person name="Wang X."/>
            <person name="Falini L.B."/>
            <person name="Barry K."/>
            <person name="Haridas S."/>
            <person name="Lipzen A."/>
            <person name="Labutti K."/>
            <person name="Grigoriev I.V."/>
            <person name="Murat C."/>
            <person name="Martin F."/>
            <person name="Albertini E."/>
            <person name="Donnini D."/>
            <person name="Bonito G."/>
        </authorList>
    </citation>
    <scope>NUCLEOTIDE SEQUENCE [LARGE SCALE GENOMIC DNA]</scope>
    <source>
        <strain evidence="2 3">Sb_GMNB300</strain>
    </source>
</reference>
<protein>
    <submittedName>
        <fullName evidence="2">Uncharacterized protein</fullName>
    </submittedName>
</protein>
<feature type="region of interest" description="Disordered" evidence="1">
    <location>
        <begin position="67"/>
        <end position="89"/>
    </location>
</feature>
<evidence type="ECO:0000256" key="1">
    <source>
        <dbReference type="SAM" id="MobiDB-lite"/>
    </source>
</evidence>
<dbReference type="Proteomes" id="UP000326924">
    <property type="component" value="Unassembled WGS sequence"/>
</dbReference>
<sequence>MANQPVAFEIAGAVSIRVTEALTTVDPLGLPTAFAPPCEPSITGPRSSLDIGFRYIRRNMFREKVAGTQSVDAVEHSDYAGEADTGPEL</sequence>
<gene>
    <name evidence="2" type="ORF">FN846DRAFT_905077</name>
</gene>
<name>A0A5J5F393_9PEZI</name>
<organism evidence="2 3">
    <name type="scientific">Sphaerosporella brunnea</name>
    <dbReference type="NCBI Taxonomy" id="1250544"/>
    <lineage>
        <taxon>Eukaryota</taxon>
        <taxon>Fungi</taxon>
        <taxon>Dikarya</taxon>
        <taxon>Ascomycota</taxon>
        <taxon>Pezizomycotina</taxon>
        <taxon>Pezizomycetes</taxon>
        <taxon>Pezizales</taxon>
        <taxon>Pyronemataceae</taxon>
        <taxon>Sphaerosporella</taxon>
    </lineage>
</organism>
<dbReference type="EMBL" id="VXIS01000047">
    <property type="protein sequence ID" value="KAA8910316.1"/>
    <property type="molecule type" value="Genomic_DNA"/>
</dbReference>
<accession>A0A5J5F393</accession>